<keyword evidence="7" id="KW-1185">Reference proteome</keyword>
<dbReference type="EMBL" id="KN832572">
    <property type="protein sequence ID" value="KII84118.1"/>
    <property type="molecule type" value="Genomic_DNA"/>
</dbReference>
<protein>
    <submittedName>
        <fullName evidence="6">Unplaced genomic scaffold PLICRscaffold_19, whole genome shotgun sequence</fullName>
    </submittedName>
</protein>
<sequence length="431" mass="46419">MANSLLVSLSGAVQSAVSVELTICAGYATAAYGLLDAPGTHKLSSVCTRVFLPCLIVVACAPQLAWADIKELWVFIAWSFLTITAGFGIGWIGRSAFKLPGWTVTACAINTNSLPLLVLQPLQHTGALDRLAGWVPGETVDKAIDRARIYVLLYMLVQLTYAFAAGPSWVKKDKAIEPEKVFDVEQPCRPRRYLSPDGDLERVSLLADDASLLTPNYGTRRGRSPVGSFHLAPPPSLLSRAWSGTIAFFNPPLIAAVVAVVIGVVPFLHQLFLNAGSSPLYPSITTAVKNLGDLFISLQSFTLGAQLYLSRARPAEEPTPDEKPPTGPAWRATLFVLVVRFLLMPVVCIAGVYALVKSDVAWLRRDPMLWFIMILSPQGPPAILLSAIAEIVQLSADVEAQIAAFLFISYLASPLIAIVISAAIEVVDALQ</sequence>
<dbReference type="Proteomes" id="UP000053263">
    <property type="component" value="Unassembled WGS sequence"/>
</dbReference>
<evidence type="ECO:0000256" key="4">
    <source>
        <dbReference type="ARBA" id="ARBA00023136"/>
    </source>
</evidence>
<feature type="transmembrane region" description="Helical" evidence="5">
    <location>
        <begin position="149"/>
        <end position="170"/>
    </location>
</feature>
<organism evidence="6 7">
    <name type="scientific">Plicaturopsis crispa FD-325 SS-3</name>
    <dbReference type="NCBI Taxonomy" id="944288"/>
    <lineage>
        <taxon>Eukaryota</taxon>
        <taxon>Fungi</taxon>
        <taxon>Dikarya</taxon>
        <taxon>Basidiomycota</taxon>
        <taxon>Agaricomycotina</taxon>
        <taxon>Agaricomycetes</taxon>
        <taxon>Agaricomycetidae</taxon>
        <taxon>Amylocorticiales</taxon>
        <taxon>Amylocorticiaceae</taxon>
        <taxon>Plicatura</taxon>
        <taxon>Plicaturopsis crispa</taxon>
    </lineage>
</organism>
<feature type="transmembrane region" description="Helical" evidence="5">
    <location>
        <begin position="368"/>
        <end position="389"/>
    </location>
</feature>
<dbReference type="HOGENOM" id="CLU_032414_0_0_1"/>
<feature type="transmembrane region" description="Helical" evidence="5">
    <location>
        <begin position="12"/>
        <end position="34"/>
    </location>
</feature>
<feature type="transmembrane region" description="Helical" evidence="5">
    <location>
        <begin position="329"/>
        <end position="356"/>
    </location>
</feature>
<dbReference type="GO" id="GO:0005783">
    <property type="term" value="C:endoplasmic reticulum"/>
    <property type="evidence" value="ECO:0007669"/>
    <property type="project" value="TreeGrafter"/>
</dbReference>
<dbReference type="Pfam" id="PF03547">
    <property type="entry name" value="Mem_trans"/>
    <property type="match status" value="1"/>
</dbReference>
<evidence type="ECO:0000256" key="2">
    <source>
        <dbReference type="ARBA" id="ARBA00022692"/>
    </source>
</evidence>
<dbReference type="InterPro" id="IPR004776">
    <property type="entry name" value="Mem_transp_PIN-like"/>
</dbReference>
<evidence type="ECO:0000313" key="7">
    <source>
        <dbReference type="Proteomes" id="UP000053263"/>
    </source>
</evidence>
<name>A0A0C9T7E7_PLICR</name>
<dbReference type="GO" id="GO:0055085">
    <property type="term" value="P:transmembrane transport"/>
    <property type="evidence" value="ECO:0007669"/>
    <property type="project" value="InterPro"/>
</dbReference>
<feature type="transmembrane region" description="Helical" evidence="5">
    <location>
        <begin position="401"/>
        <end position="427"/>
    </location>
</feature>
<reference evidence="6 7" key="1">
    <citation type="submission" date="2014-06" db="EMBL/GenBank/DDBJ databases">
        <title>Evolutionary Origins and Diversification of the Mycorrhizal Mutualists.</title>
        <authorList>
            <consortium name="DOE Joint Genome Institute"/>
            <consortium name="Mycorrhizal Genomics Consortium"/>
            <person name="Kohler A."/>
            <person name="Kuo A."/>
            <person name="Nagy L.G."/>
            <person name="Floudas D."/>
            <person name="Copeland A."/>
            <person name="Barry K.W."/>
            <person name="Cichocki N."/>
            <person name="Veneault-Fourrey C."/>
            <person name="LaButti K."/>
            <person name="Lindquist E.A."/>
            <person name="Lipzen A."/>
            <person name="Lundell T."/>
            <person name="Morin E."/>
            <person name="Murat C."/>
            <person name="Riley R."/>
            <person name="Ohm R."/>
            <person name="Sun H."/>
            <person name="Tunlid A."/>
            <person name="Henrissat B."/>
            <person name="Grigoriev I.V."/>
            <person name="Hibbett D.S."/>
            <person name="Martin F."/>
        </authorList>
    </citation>
    <scope>NUCLEOTIDE SEQUENCE [LARGE SCALE GENOMIC DNA]</scope>
    <source>
        <strain evidence="6 7">FD-325 SS-3</strain>
    </source>
</reference>
<comment type="subcellular location">
    <subcellularLocation>
        <location evidence="1">Membrane</location>
        <topology evidence="1">Multi-pass membrane protein</topology>
    </subcellularLocation>
</comment>
<evidence type="ECO:0000256" key="3">
    <source>
        <dbReference type="ARBA" id="ARBA00022989"/>
    </source>
</evidence>
<feature type="transmembrane region" description="Helical" evidence="5">
    <location>
        <begin position="46"/>
        <end position="66"/>
    </location>
</feature>
<feature type="transmembrane region" description="Helical" evidence="5">
    <location>
        <begin position="246"/>
        <end position="269"/>
    </location>
</feature>
<evidence type="ECO:0000256" key="1">
    <source>
        <dbReference type="ARBA" id="ARBA00004141"/>
    </source>
</evidence>
<dbReference type="PANTHER" id="PTHR31794">
    <property type="entry name" value="AUXIN EFFLUX TRANSPORTER FAMILY PROTEIN (EUROFUNG)"/>
    <property type="match status" value="1"/>
</dbReference>
<evidence type="ECO:0000256" key="5">
    <source>
        <dbReference type="SAM" id="Phobius"/>
    </source>
</evidence>
<proteinExistence type="predicted"/>
<dbReference type="AlphaFoldDB" id="A0A0C9T7E7"/>
<keyword evidence="3 5" id="KW-1133">Transmembrane helix</keyword>
<keyword evidence="2 5" id="KW-0812">Transmembrane</keyword>
<gene>
    <name evidence="6" type="ORF">PLICRDRAFT_179798</name>
</gene>
<evidence type="ECO:0000313" key="6">
    <source>
        <dbReference type="EMBL" id="KII84118.1"/>
    </source>
</evidence>
<feature type="transmembrane region" description="Helical" evidence="5">
    <location>
        <begin position="72"/>
        <end position="92"/>
    </location>
</feature>
<dbReference type="OrthoDB" id="191139at2759"/>
<dbReference type="GO" id="GO:0016020">
    <property type="term" value="C:membrane"/>
    <property type="evidence" value="ECO:0007669"/>
    <property type="project" value="UniProtKB-SubCell"/>
</dbReference>
<keyword evidence="4 5" id="KW-0472">Membrane</keyword>
<dbReference type="PANTHER" id="PTHR31794:SF4">
    <property type="entry name" value="AUXIN EFFLUX TRANSPORTER FAMILY PROTEIN (EUROFUNG)"/>
    <property type="match status" value="1"/>
</dbReference>
<accession>A0A0C9T7E7</accession>